<accession>A0ABV1A171</accession>
<protein>
    <submittedName>
        <fullName evidence="1">Uncharacterized protein</fullName>
    </submittedName>
</protein>
<name>A0ABV1A171_9TELE</name>
<dbReference type="Proteomes" id="UP001469553">
    <property type="component" value="Unassembled WGS sequence"/>
</dbReference>
<evidence type="ECO:0000313" key="1">
    <source>
        <dbReference type="EMBL" id="MEQ2312298.1"/>
    </source>
</evidence>
<organism evidence="1 2">
    <name type="scientific">Ameca splendens</name>
    <dbReference type="NCBI Taxonomy" id="208324"/>
    <lineage>
        <taxon>Eukaryota</taxon>
        <taxon>Metazoa</taxon>
        <taxon>Chordata</taxon>
        <taxon>Craniata</taxon>
        <taxon>Vertebrata</taxon>
        <taxon>Euteleostomi</taxon>
        <taxon>Actinopterygii</taxon>
        <taxon>Neopterygii</taxon>
        <taxon>Teleostei</taxon>
        <taxon>Neoteleostei</taxon>
        <taxon>Acanthomorphata</taxon>
        <taxon>Ovalentaria</taxon>
        <taxon>Atherinomorphae</taxon>
        <taxon>Cyprinodontiformes</taxon>
        <taxon>Goodeidae</taxon>
        <taxon>Ameca</taxon>
    </lineage>
</organism>
<proteinExistence type="predicted"/>
<comment type="caution">
    <text evidence="1">The sequence shown here is derived from an EMBL/GenBank/DDBJ whole genome shotgun (WGS) entry which is preliminary data.</text>
</comment>
<dbReference type="EMBL" id="JAHRIP010078627">
    <property type="protein sequence ID" value="MEQ2312298.1"/>
    <property type="molecule type" value="Genomic_DNA"/>
</dbReference>
<sequence length="76" mass="8484">MLVSVLGSAPTPGAHQRIRQPLQRMWEEYSFAASWSTRCGASPPGSPFGVQFLSHLLVLQSHTFTDNPEPHRVIRI</sequence>
<gene>
    <name evidence="1" type="ORF">AMECASPLE_029532</name>
</gene>
<evidence type="ECO:0000313" key="2">
    <source>
        <dbReference type="Proteomes" id="UP001469553"/>
    </source>
</evidence>
<keyword evidence="2" id="KW-1185">Reference proteome</keyword>
<reference evidence="1 2" key="1">
    <citation type="submission" date="2021-06" db="EMBL/GenBank/DDBJ databases">
        <authorList>
            <person name="Palmer J.M."/>
        </authorList>
    </citation>
    <scope>NUCLEOTIDE SEQUENCE [LARGE SCALE GENOMIC DNA]</scope>
    <source>
        <strain evidence="1 2">AS_MEX2019</strain>
        <tissue evidence="1">Muscle</tissue>
    </source>
</reference>